<dbReference type="Proteomes" id="UP001501470">
    <property type="component" value="Unassembled WGS sequence"/>
</dbReference>
<comment type="caution">
    <text evidence="1">The sequence shown here is derived from an EMBL/GenBank/DDBJ whole genome shotgun (WGS) entry which is preliminary data.</text>
</comment>
<accession>A0ABP4NNH4</accession>
<keyword evidence="2" id="KW-1185">Reference proteome</keyword>
<proteinExistence type="predicted"/>
<evidence type="ECO:0000313" key="1">
    <source>
        <dbReference type="EMBL" id="GAA1563244.1"/>
    </source>
</evidence>
<dbReference type="EMBL" id="BAAAQD010000033">
    <property type="protein sequence ID" value="GAA1563244.1"/>
    <property type="molecule type" value="Genomic_DNA"/>
</dbReference>
<protein>
    <recommendedName>
        <fullName evidence="3">Nuclear transport factor 2 family protein</fullName>
    </recommendedName>
</protein>
<evidence type="ECO:0000313" key="2">
    <source>
        <dbReference type="Proteomes" id="UP001501470"/>
    </source>
</evidence>
<gene>
    <name evidence="1" type="ORF">GCM10009827_101010</name>
</gene>
<reference evidence="2" key="1">
    <citation type="journal article" date="2019" name="Int. J. Syst. Evol. Microbiol.">
        <title>The Global Catalogue of Microorganisms (GCM) 10K type strain sequencing project: providing services to taxonomists for standard genome sequencing and annotation.</title>
        <authorList>
            <consortium name="The Broad Institute Genomics Platform"/>
            <consortium name="The Broad Institute Genome Sequencing Center for Infectious Disease"/>
            <person name="Wu L."/>
            <person name="Ma J."/>
        </authorList>
    </citation>
    <scope>NUCLEOTIDE SEQUENCE [LARGE SCALE GENOMIC DNA]</scope>
    <source>
        <strain evidence="2">JCM 15933</strain>
    </source>
</reference>
<evidence type="ECO:0008006" key="3">
    <source>
        <dbReference type="Google" id="ProtNLM"/>
    </source>
</evidence>
<name>A0ABP4NNH4_9ACTN</name>
<dbReference type="RefSeq" id="WP_344512476.1">
    <property type="nucleotide sequence ID" value="NZ_BAAAQD010000033.1"/>
</dbReference>
<organism evidence="1 2">
    <name type="scientific">Dactylosporangium maewongense</name>
    <dbReference type="NCBI Taxonomy" id="634393"/>
    <lineage>
        <taxon>Bacteria</taxon>
        <taxon>Bacillati</taxon>
        <taxon>Actinomycetota</taxon>
        <taxon>Actinomycetes</taxon>
        <taxon>Micromonosporales</taxon>
        <taxon>Micromonosporaceae</taxon>
        <taxon>Dactylosporangium</taxon>
    </lineage>
</organism>
<sequence length="159" mass="17573">MAVITIYLNTDRPLQPYIDGQQLTAAISTHLSIDIVAHPEAVADWAFALGNQDLDVLEQERDTDDGETSFLVACLYRLFGNRSMSVGDVVHIQHRQRQWWLACDPTGWRHINEPVHRSGPGPATDQVFQLLHAVRQPALSAAPHLTPIPPAIPTSAVDV</sequence>